<evidence type="ECO:0000313" key="2">
    <source>
        <dbReference type="EMBL" id="GCE28864.1"/>
    </source>
</evidence>
<organism evidence="2 3">
    <name type="scientific">Dictyobacter alpinus</name>
    <dbReference type="NCBI Taxonomy" id="2014873"/>
    <lineage>
        <taxon>Bacteria</taxon>
        <taxon>Bacillati</taxon>
        <taxon>Chloroflexota</taxon>
        <taxon>Ktedonobacteria</taxon>
        <taxon>Ktedonobacterales</taxon>
        <taxon>Dictyobacteraceae</taxon>
        <taxon>Dictyobacter</taxon>
    </lineage>
</organism>
<feature type="domain" description="VOC" evidence="1">
    <location>
        <begin position="2"/>
        <end position="112"/>
    </location>
</feature>
<dbReference type="PANTHER" id="PTHR36113">
    <property type="entry name" value="LYASE, PUTATIVE-RELATED-RELATED"/>
    <property type="match status" value="1"/>
</dbReference>
<comment type="caution">
    <text evidence="2">The sequence shown here is derived from an EMBL/GenBank/DDBJ whole genome shotgun (WGS) entry which is preliminary data.</text>
</comment>
<evidence type="ECO:0000313" key="3">
    <source>
        <dbReference type="Proteomes" id="UP000287171"/>
    </source>
</evidence>
<accession>A0A402BC04</accession>
<dbReference type="SUPFAM" id="SSF54593">
    <property type="entry name" value="Glyoxalase/Bleomycin resistance protein/Dihydroxybiphenyl dioxygenase"/>
    <property type="match status" value="1"/>
</dbReference>
<dbReference type="Gene3D" id="3.10.180.10">
    <property type="entry name" value="2,3-Dihydroxybiphenyl 1,2-Dioxygenase, domain 1"/>
    <property type="match status" value="1"/>
</dbReference>
<dbReference type="EMBL" id="BIFT01000001">
    <property type="protein sequence ID" value="GCE28864.1"/>
    <property type="molecule type" value="Genomic_DNA"/>
</dbReference>
<dbReference type="AlphaFoldDB" id="A0A402BC04"/>
<reference evidence="3" key="1">
    <citation type="submission" date="2018-12" db="EMBL/GenBank/DDBJ databases">
        <title>Tengunoibacter tsumagoiensis gen. nov., sp. nov., Dictyobacter kobayashii sp. nov., D. alpinus sp. nov., and D. joshuensis sp. nov. and description of Dictyobacteraceae fam. nov. within the order Ktedonobacterales isolated from Tengu-no-mugimeshi.</title>
        <authorList>
            <person name="Wang C.M."/>
            <person name="Zheng Y."/>
            <person name="Sakai Y."/>
            <person name="Toyoda A."/>
            <person name="Minakuchi Y."/>
            <person name="Abe K."/>
            <person name="Yokota A."/>
            <person name="Yabe S."/>
        </authorList>
    </citation>
    <scope>NUCLEOTIDE SEQUENCE [LARGE SCALE GENOMIC DNA]</scope>
    <source>
        <strain evidence="3">Uno16</strain>
    </source>
</reference>
<dbReference type="RefSeq" id="WP_126629036.1">
    <property type="nucleotide sequence ID" value="NZ_BIFT01000001.1"/>
</dbReference>
<keyword evidence="3" id="KW-1185">Reference proteome</keyword>
<protein>
    <submittedName>
        <fullName evidence="2">Glyoxalase</fullName>
    </submittedName>
</protein>
<dbReference type="PROSITE" id="PS51819">
    <property type="entry name" value="VOC"/>
    <property type="match status" value="1"/>
</dbReference>
<dbReference type="PANTHER" id="PTHR36113:SF3">
    <property type="entry name" value="SLL5075 PROTEIN"/>
    <property type="match status" value="1"/>
</dbReference>
<evidence type="ECO:0000259" key="1">
    <source>
        <dbReference type="PROSITE" id="PS51819"/>
    </source>
</evidence>
<dbReference type="InterPro" id="IPR051332">
    <property type="entry name" value="Fosfomycin_Res_Enzymes"/>
</dbReference>
<dbReference type="InterPro" id="IPR037523">
    <property type="entry name" value="VOC_core"/>
</dbReference>
<proteinExistence type="predicted"/>
<gene>
    <name evidence="2" type="ORF">KDA_43480</name>
</gene>
<dbReference type="CDD" id="cd06587">
    <property type="entry name" value="VOC"/>
    <property type="match status" value="1"/>
</dbReference>
<dbReference type="Pfam" id="PF00903">
    <property type="entry name" value="Glyoxalase"/>
    <property type="match status" value="1"/>
</dbReference>
<dbReference type="OrthoDB" id="1270449at2"/>
<dbReference type="InterPro" id="IPR029068">
    <property type="entry name" value="Glyas_Bleomycin-R_OHBP_Dase"/>
</dbReference>
<name>A0A402BC04_9CHLR</name>
<sequence>MKLNHLNLSVTDVPAAADFLEQYFGLRKQPGDKKSFCALFDDDGLVLTLMKAKNVAYPATFHIGFGQESEQRVNELYQRLKDDGFEMHPPQRSHAWTFYVQAPGGFTVEIAA</sequence>
<dbReference type="Proteomes" id="UP000287171">
    <property type="component" value="Unassembled WGS sequence"/>
</dbReference>
<dbReference type="InterPro" id="IPR004360">
    <property type="entry name" value="Glyas_Fos-R_dOase_dom"/>
</dbReference>